<accession>A0A930KQP9</accession>
<evidence type="ECO:0000313" key="2">
    <source>
        <dbReference type="Proteomes" id="UP000769484"/>
    </source>
</evidence>
<dbReference type="Proteomes" id="UP000769484">
    <property type="component" value="Unassembled WGS sequence"/>
</dbReference>
<comment type="caution">
    <text evidence="1">The sequence shown here is derived from an EMBL/GenBank/DDBJ whole genome shotgun (WGS) entry which is preliminary data.</text>
</comment>
<evidence type="ECO:0000313" key="1">
    <source>
        <dbReference type="EMBL" id="MBF1649993.1"/>
    </source>
</evidence>
<dbReference type="EMBL" id="JABZXJ010000030">
    <property type="protein sequence ID" value="MBF1649993.1"/>
    <property type="molecule type" value="Genomic_DNA"/>
</dbReference>
<sequence length="96" mass="11047">MRKINLQPTVSEDGAVEVKPLDTTHLTFEEHTRLENALKELTFLKSYSSRLTIRLAAWDAVEAAFEGYRVRVIPDEKQPAEKYADIHFSIEAKDEQ</sequence>
<gene>
    <name evidence="1" type="ORF">HXO56_07885</name>
</gene>
<organism evidence="1 2">
    <name type="scientific">Rothia dentocariosa</name>
    <dbReference type="NCBI Taxonomy" id="2047"/>
    <lineage>
        <taxon>Bacteria</taxon>
        <taxon>Bacillati</taxon>
        <taxon>Actinomycetota</taxon>
        <taxon>Actinomycetes</taxon>
        <taxon>Micrococcales</taxon>
        <taxon>Micrococcaceae</taxon>
        <taxon>Rothia</taxon>
    </lineage>
</organism>
<reference evidence="1" key="1">
    <citation type="submission" date="2020-04" db="EMBL/GenBank/DDBJ databases">
        <title>Deep metagenomics examines the oral microbiome during advanced dental caries in children, revealing novel taxa and co-occurrences with host molecules.</title>
        <authorList>
            <person name="Baker J.L."/>
            <person name="Morton J.T."/>
            <person name="Dinis M."/>
            <person name="Alvarez R."/>
            <person name="Tran N.C."/>
            <person name="Knight R."/>
            <person name="Edlund A."/>
        </authorList>
    </citation>
    <scope>NUCLEOTIDE SEQUENCE</scope>
    <source>
        <strain evidence="1">JCVI_47_bin.4</strain>
    </source>
</reference>
<name>A0A930KQP9_9MICC</name>
<protein>
    <submittedName>
        <fullName evidence="1">Uncharacterized protein</fullName>
    </submittedName>
</protein>
<dbReference type="AlphaFoldDB" id="A0A930KQP9"/>
<proteinExistence type="predicted"/>